<dbReference type="InterPro" id="IPR020084">
    <property type="entry name" value="NUDIX_hydrolase_CS"/>
</dbReference>
<dbReference type="PROSITE" id="PS51462">
    <property type="entry name" value="NUDIX"/>
    <property type="match status" value="1"/>
</dbReference>
<gene>
    <name evidence="6" type="ORF">HNQ40_002626</name>
</gene>
<dbReference type="PRINTS" id="PR00502">
    <property type="entry name" value="NUDIXFAMILY"/>
</dbReference>
<evidence type="ECO:0000313" key="6">
    <source>
        <dbReference type="EMBL" id="MBB6430820.1"/>
    </source>
</evidence>
<dbReference type="Gene3D" id="3.90.79.10">
    <property type="entry name" value="Nucleoside Triphosphate Pyrophosphohydrolase"/>
    <property type="match status" value="1"/>
</dbReference>
<organism evidence="6 7">
    <name type="scientific">Algisphaera agarilytica</name>
    <dbReference type="NCBI Taxonomy" id="1385975"/>
    <lineage>
        <taxon>Bacteria</taxon>
        <taxon>Pseudomonadati</taxon>
        <taxon>Planctomycetota</taxon>
        <taxon>Phycisphaerae</taxon>
        <taxon>Phycisphaerales</taxon>
        <taxon>Phycisphaeraceae</taxon>
        <taxon>Algisphaera</taxon>
    </lineage>
</organism>
<protein>
    <submittedName>
        <fullName evidence="6">8-oxo-dGTP pyrophosphatase MutT (NUDIX family)</fullName>
    </submittedName>
</protein>
<comment type="cofactor">
    <cofactor evidence="1">
        <name>Mg(2+)</name>
        <dbReference type="ChEBI" id="CHEBI:18420"/>
    </cofactor>
</comment>
<keyword evidence="7" id="KW-1185">Reference proteome</keyword>
<evidence type="ECO:0000256" key="2">
    <source>
        <dbReference type="ARBA" id="ARBA00022801"/>
    </source>
</evidence>
<dbReference type="InterPro" id="IPR020476">
    <property type="entry name" value="Nudix_hydrolase"/>
</dbReference>
<dbReference type="PROSITE" id="PS00893">
    <property type="entry name" value="NUDIX_BOX"/>
    <property type="match status" value="1"/>
</dbReference>
<comment type="caution">
    <text evidence="6">The sequence shown here is derived from an EMBL/GenBank/DDBJ whole genome shotgun (WGS) entry which is preliminary data.</text>
</comment>
<dbReference type="SUPFAM" id="SSF55811">
    <property type="entry name" value="Nudix"/>
    <property type="match status" value="1"/>
</dbReference>
<dbReference type="InterPro" id="IPR000086">
    <property type="entry name" value="NUDIX_hydrolase_dom"/>
</dbReference>
<evidence type="ECO:0000256" key="1">
    <source>
        <dbReference type="ARBA" id="ARBA00001946"/>
    </source>
</evidence>
<name>A0A7X0H7P8_9BACT</name>
<dbReference type="Proteomes" id="UP000541810">
    <property type="component" value="Unassembled WGS sequence"/>
</dbReference>
<evidence type="ECO:0000313" key="7">
    <source>
        <dbReference type="Proteomes" id="UP000541810"/>
    </source>
</evidence>
<accession>A0A7X0H7P8</accession>
<dbReference type="AlphaFoldDB" id="A0A7X0H7P8"/>
<evidence type="ECO:0000256" key="4">
    <source>
        <dbReference type="RuleBase" id="RU003476"/>
    </source>
</evidence>
<comment type="similarity">
    <text evidence="4">Belongs to the Nudix hydrolase family.</text>
</comment>
<dbReference type="PANTHER" id="PTHR43046:SF12">
    <property type="entry name" value="GDP-MANNOSE MANNOSYL HYDROLASE"/>
    <property type="match status" value="1"/>
</dbReference>
<keyword evidence="3" id="KW-0460">Magnesium</keyword>
<reference evidence="6 7" key="1">
    <citation type="submission" date="2020-08" db="EMBL/GenBank/DDBJ databases">
        <title>Genomic Encyclopedia of Type Strains, Phase IV (KMG-IV): sequencing the most valuable type-strain genomes for metagenomic binning, comparative biology and taxonomic classification.</title>
        <authorList>
            <person name="Goeker M."/>
        </authorList>
    </citation>
    <scope>NUCLEOTIDE SEQUENCE [LARGE SCALE GENOMIC DNA]</scope>
    <source>
        <strain evidence="6 7">DSM 103725</strain>
    </source>
</reference>
<dbReference type="CDD" id="cd04685">
    <property type="entry name" value="NUDIX_Hydrolase"/>
    <property type="match status" value="1"/>
</dbReference>
<evidence type="ECO:0000259" key="5">
    <source>
        <dbReference type="PROSITE" id="PS51462"/>
    </source>
</evidence>
<dbReference type="PANTHER" id="PTHR43046">
    <property type="entry name" value="GDP-MANNOSE MANNOSYL HYDROLASE"/>
    <property type="match status" value="1"/>
</dbReference>
<evidence type="ECO:0000256" key="3">
    <source>
        <dbReference type="ARBA" id="ARBA00022842"/>
    </source>
</evidence>
<dbReference type="EMBL" id="JACHGY010000001">
    <property type="protein sequence ID" value="MBB6430820.1"/>
    <property type="molecule type" value="Genomic_DNA"/>
</dbReference>
<dbReference type="InterPro" id="IPR015797">
    <property type="entry name" value="NUDIX_hydrolase-like_dom_sf"/>
</dbReference>
<dbReference type="GO" id="GO:0016787">
    <property type="term" value="F:hydrolase activity"/>
    <property type="evidence" value="ECO:0007669"/>
    <property type="project" value="UniProtKB-KW"/>
</dbReference>
<proteinExistence type="inferred from homology"/>
<dbReference type="RefSeq" id="WP_184678314.1">
    <property type="nucleotide sequence ID" value="NZ_JACHGY010000001.1"/>
</dbReference>
<feature type="domain" description="Nudix hydrolase" evidence="5">
    <location>
        <begin position="13"/>
        <end position="165"/>
    </location>
</feature>
<keyword evidence="2 4" id="KW-0378">Hydrolase</keyword>
<sequence>MTEPPHPTQLDRPIRQAARVLLLDRDGRVLMFRFVDPVSGSPFWITPGGGLDEGESFEDAARRELREETGLVEGEGLVSHGDTRIGPCVWTRTIDIRYGHKHFRQHERYFPLRLTESQPAIDTAGMMDYEVTDLHEHRWWSAAEIAASDHRFAPSKLSTLLPELLGNPWPSKPLDVGR</sequence>
<dbReference type="Pfam" id="PF00293">
    <property type="entry name" value="NUDIX"/>
    <property type="match status" value="1"/>
</dbReference>